<reference evidence="1" key="1">
    <citation type="submission" date="2022-08" db="EMBL/GenBank/DDBJ databases">
        <title>Genome Sequence of Pycnoporus sanguineus.</title>
        <authorList>
            <person name="Buettner E."/>
        </authorList>
    </citation>
    <scope>NUCLEOTIDE SEQUENCE</scope>
    <source>
        <strain evidence="1">CG-C14</strain>
    </source>
</reference>
<organism evidence="1 2">
    <name type="scientific">Trametes sanguinea</name>
    <dbReference type="NCBI Taxonomy" id="158606"/>
    <lineage>
        <taxon>Eukaryota</taxon>
        <taxon>Fungi</taxon>
        <taxon>Dikarya</taxon>
        <taxon>Basidiomycota</taxon>
        <taxon>Agaricomycotina</taxon>
        <taxon>Agaricomycetes</taxon>
        <taxon>Polyporales</taxon>
        <taxon>Polyporaceae</taxon>
        <taxon>Trametes</taxon>
    </lineage>
</organism>
<name>A0ACC1MYL5_9APHY</name>
<proteinExistence type="predicted"/>
<accession>A0ACC1MYL5</accession>
<sequence>MFEHTTLKALGLTIQLGHRHDQQACPNPIPARADFTVIDLNGRHPVSLAYCGCDNAANAGDYVQQLLRFDLYPATDCEPNTAFTYALLEHYHIQSLQGKISMYDYYTSLERMTDNTGIEKARDRYKSFMRVVAQWRHLKMLQRAGRGHDPSGVDGTSPGELAVPCPACPHPAFNLPPNWESVSDDLKYLYILTVAIDACFRLKRRDVSGVDKNPILGSGWAYFVEDTGYKEILLGYRKEDEVRLILPTARHGTSLTVAQISSCTGFSALDHADSKFSRGYDATGVGAVVCARHEFWLAQGVGDLQKGERYINMDYIFVSAMREHLVTNKIVSYDIACQWSQSLLERIAKFPPHVQIDIPQSSISYVIPKLHFRSHIQQGHSPYSLNYLRGAGRTDGEGIERRWWDIQPIAASTKVMGPGQRQGVLEDHWGYANWRKRADMSWTLRDRLKAAITAHAEHAALFNALTSSLQPDNISRWATQIAAWEADPWGEDDPYIVSSGGLTEVETMQELTSEEQKASTVVGYIALHDVSPLGFITMGLQIEDQKYAWSMLYSSLYH</sequence>
<gene>
    <name evidence="1" type="ORF">NUW54_g12541</name>
</gene>
<comment type="caution">
    <text evidence="1">The sequence shown here is derived from an EMBL/GenBank/DDBJ whole genome shotgun (WGS) entry which is preliminary data.</text>
</comment>
<dbReference type="EMBL" id="JANSHE010005383">
    <property type="protein sequence ID" value="KAJ2971268.1"/>
    <property type="molecule type" value="Genomic_DNA"/>
</dbReference>
<evidence type="ECO:0000313" key="1">
    <source>
        <dbReference type="EMBL" id="KAJ2971268.1"/>
    </source>
</evidence>
<evidence type="ECO:0000313" key="2">
    <source>
        <dbReference type="Proteomes" id="UP001144978"/>
    </source>
</evidence>
<protein>
    <submittedName>
        <fullName evidence="1">Uncharacterized protein</fullName>
    </submittedName>
</protein>
<dbReference type="Proteomes" id="UP001144978">
    <property type="component" value="Unassembled WGS sequence"/>
</dbReference>
<keyword evidence="2" id="KW-1185">Reference proteome</keyword>